<evidence type="ECO:0000256" key="2">
    <source>
        <dbReference type="ARBA" id="ARBA00022692"/>
    </source>
</evidence>
<keyword evidence="3 5" id="KW-1133">Transmembrane helix</keyword>
<feature type="transmembrane region" description="Helical" evidence="5">
    <location>
        <begin position="75"/>
        <end position="96"/>
    </location>
</feature>
<comment type="caution">
    <text evidence="7">The sequence shown here is derived from an EMBL/GenBank/DDBJ whole genome shotgun (WGS) entry which is preliminary data.</text>
</comment>
<feature type="domain" description="ABC transmembrane type-1" evidence="6">
    <location>
        <begin position="71"/>
        <end position="283"/>
    </location>
</feature>
<evidence type="ECO:0000256" key="4">
    <source>
        <dbReference type="ARBA" id="ARBA00023136"/>
    </source>
</evidence>
<dbReference type="PROSITE" id="PS50928">
    <property type="entry name" value="ABC_TM1"/>
    <property type="match status" value="1"/>
</dbReference>
<dbReference type="GO" id="GO:0005886">
    <property type="term" value="C:plasma membrane"/>
    <property type="evidence" value="ECO:0007669"/>
    <property type="project" value="UniProtKB-SubCell"/>
</dbReference>
<evidence type="ECO:0000256" key="1">
    <source>
        <dbReference type="ARBA" id="ARBA00004651"/>
    </source>
</evidence>
<name>A0A7C3I2L2_9SPIR</name>
<dbReference type="CDD" id="cd06261">
    <property type="entry name" value="TM_PBP2"/>
    <property type="match status" value="1"/>
</dbReference>
<dbReference type="Pfam" id="PF00528">
    <property type="entry name" value="BPD_transp_1"/>
    <property type="match status" value="1"/>
</dbReference>
<dbReference type="InterPro" id="IPR035906">
    <property type="entry name" value="MetI-like_sf"/>
</dbReference>
<keyword evidence="4 5" id="KW-0472">Membrane</keyword>
<dbReference type="AlphaFoldDB" id="A0A7C3I2L2"/>
<dbReference type="EMBL" id="DSVL01000378">
    <property type="protein sequence ID" value="HFH30280.1"/>
    <property type="molecule type" value="Genomic_DNA"/>
</dbReference>
<sequence>MLESSFVDRHIKVLFPLPAVVFVALMMVFPVFYTFTISFTNWNLTSGLPPRFVGFKTYLSILQEPRFWAALGRTFYFTAFAVTVETILGMIWALILNREFLGKNLVKMSLLLPMVSTPVAIGIAWTLFYEPTIGLANWVLRSAGLNPLKWIADKQLVIPSLVIVDIWQWTPMMALIMLAGLAGLSVEPYESAKVDGANGIQIFWRITLPMVSPVILTAVVLRSIDALKTYDIIYAMTNGGPGFSSETLNIYAYNLSFNYFRLGHASVVLFFLFVVVLILSYLVARLRQKLEE</sequence>
<dbReference type="SUPFAM" id="SSF160964">
    <property type="entry name" value="MalF N-terminal region-like"/>
    <property type="match status" value="1"/>
</dbReference>
<comment type="similarity">
    <text evidence="5">Belongs to the binding-protein-dependent transport system permease family.</text>
</comment>
<dbReference type="Gene3D" id="1.10.3720.10">
    <property type="entry name" value="MetI-like"/>
    <property type="match status" value="1"/>
</dbReference>
<keyword evidence="5" id="KW-0813">Transport</keyword>
<reference evidence="7" key="1">
    <citation type="journal article" date="2020" name="mSystems">
        <title>Genome- and Community-Level Interaction Insights into Carbon Utilization and Element Cycling Functions of Hydrothermarchaeota in Hydrothermal Sediment.</title>
        <authorList>
            <person name="Zhou Z."/>
            <person name="Liu Y."/>
            <person name="Xu W."/>
            <person name="Pan J."/>
            <person name="Luo Z.H."/>
            <person name="Li M."/>
        </authorList>
    </citation>
    <scope>NUCLEOTIDE SEQUENCE [LARGE SCALE GENOMIC DNA]</scope>
    <source>
        <strain evidence="7">SpSt-503</strain>
    </source>
</reference>
<feature type="transmembrane region" description="Helical" evidence="5">
    <location>
        <begin position="202"/>
        <end position="221"/>
    </location>
</feature>
<feature type="transmembrane region" description="Helical" evidence="5">
    <location>
        <begin position="108"/>
        <end position="128"/>
    </location>
</feature>
<keyword evidence="2 5" id="KW-0812">Transmembrane</keyword>
<dbReference type="PANTHER" id="PTHR43759:SF1">
    <property type="entry name" value="GLUCOSE IMPORT SYSTEM PERMEASE PROTEIN GLCT"/>
    <property type="match status" value="1"/>
</dbReference>
<dbReference type="InterPro" id="IPR052730">
    <property type="entry name" value="Sugar_ABC_transporter"/>
</dbReference>
<evidence type="ECO:0000256" key="3">
    <source>
        <dbReference type="ARBA" id="ARBA00022989"/>
    </source>
</evidence>
<dbReference type="SUPFAM" id="SSF161098">
    <property type="entry name" value="MetI-like"/>
    <property type="match status" value="1"/>
</dbReference>
<dbReference type="InterPro" id="IPR035277">
    <property type="entry name" value="MalF_N"/>
</dbReference>
<feature type="transmembrane region" description="Helical" evidence="5">
    <location>
        <begin position="12"/>
        <end position="33"/>
    </location>
</feature>
<dbReference type="GO" id="GO:0055085">
    <property type="term" value="P:transmembrane transport"/>
    <property type="evidence" value="ECO:0007669"/>
    <property type="project" value="InterPro"/>
</dbReference>
<dbReference type="InterPro" id="IPR000515">
    <property type="entry name" value="MetI-like"/>
</dbReference>
<feature type="transmembrane region" description="Helical" evidence="5">
    <location>
        <begin position="166"/>
        <end position="186"/>
    </location>
</feature>
<dbReference type="Gene3D" id="1.20.58.370">
    <property type="entry name" value="MalF N-terminal region-like"/>
    <property type="match status" value="1"/>
</dbReference>
<organism evidence="7">
    <name type="scientific">Gracilinema caldarium</name>
    <dbReference type="NCBI Taxonomy" id="215591"/>
    <lineage>
        <taxon>Bacteria</taxon>
        <taxon>Pseudomonadati</taxon>
        <taxon>Spirochaetota</taxon>
        <taxon>Spirochaetia</taxon>
        <taxon>Spirochaetales</taxon>
        <taxon>Breznakiellaceae</taxon>
        <taxon>Gracilinema</taxon>
    </lineage>
</organism>
<gene>
    <name evidence="7" type="ORF">ENS59_12375</name>
</gene>
<proteinExistence type="inferred from homology"/>
<evidence type="ECO:0000259" key="6">
    <source>
        <dbReference type="PROSITE" id="PS50928"/>
    </source>
</evidence>
<feature type="transmembrane region" description="Helical" evidence="5">
    <location>
        <begin position="262"/>
        <end position="284"/>
    </location>
</feature>
<comment type="subcellular location">
    <subcellularLocation>
        <location evidence="1 5">Cell membrane</location>
        <topology evidence="1 5">Multi-pass membrane protein</topology>
    </subcellularLocation>
</comment>
<evidence type="ECO:0000256" key="5">
    <source>
        <dbReference type="RuleBase" id="RU363032"/>
    </source>
</evidence>
<accession>A0A7C3I2L2</accession>
<dbReference type="PANTHER" id="PTHR43759">
    <property type="entry name" value="TREHALOSE TRANSPORT SYSTEM PERMEASE PROTEIN SUGA"/>
    <property type="match status" value="1"/>
</dbReference>
<protein>
    <submittedName>
        <fullName evidence="7">Sugar ABC transporter permease</fullName>
    </submittedName>
</protein>
<evidence type="ECO:0000313" key="7">
    <source>
        <dbReference type="EMBL" id="HFH30280.1"/>
    </source>
</evidence>